<keyword evidence="4" id="KW-0812">Transmembrane</keyword>
<keyword evidence="6" id="KW-1185">Reference proteome</keyword>
<feature type="transmembrane region" description="Helical" evidence="4">
    <location>
        <begin position="65"/>
        <end position="86"/>
    </location>
</feature>
<proteinExistence type="predicted"/>
<evidence type="ECO:0000256" key="1">
    <source>
        <dbReference type="ARBA" id="ARBA00022448"/>
    </source>
</evidence>
<protein>
    <submittedName>
        <fullName evidence="5">Uncharacterized protein</fullName>
    </submittedName>
</protein>
<evidence type="ECO:0000313" key="5">
    <source>
        <dbReference type="EMBL" id="GFR42843.1"/>
    </source>
</evidence>
<accession>A0AAD3HJD9</accession>
<gene>
    <name evidence="5" type="ORF">Agub_g3801</name>
</gene>
<keyword evidence="4" id="KW-0472">Membrane</keyword>
<evidence type="ECO:0000256" key="3">
    <source>
        <dbReference type="ARBA" id="ARBA00023303"/>
    </source>
</evidence>
<name>A0AAD3HJD9_9CHLO</name>
<dbReference type="Proteomes" id="UP001054857">
    <property type="component" value="Unassembled WGS sequence"/>
</dbReference>
<dbReference type="AlphaFoldDB" id="A0AAD3HJD9"/>
<sequence length="184" mass="21115">MLVDEVQEVVLKYHGNIGRYFRNGFNVIEVLLMVMLAACGGLKVVIWKLPQDQTYMEDLMMIEDLLYNTASILVWARLLQFLTPLYDNIGVILMLVRQMIWEVLKFALPGLVLMLGVAFAFYSIFRNRYTSGLTFPVAIVKLFQAFQGDSVYDQNMFEPVELYRVYVRQCPVRAVHTGGVGRDG</sequence>
<dbReference type="GO" id="GO:0051480">
    <property type="term" value="P:regulation of cytosolic calcium ion concentration"/>
    <property type="evidence" value="ECO:0007669"/>
    <property type="project" value="TreeGrafter"/>
</dbReference>
<feature type="transmembrane region" description="Helical" evidence="4">
    <location>
        <begin position="25"/>
        <end position="45"/>
    </location>
</feature>
<keyword evidence="1" id="KW-0813">Transport</keyword>
<keyword evidence="4" id="KW-1133">Transmembrane helix</keyword>
<dbReference type="PANTHER" id="PTHR10117">
    <property type="entry name" value="TRANSIENT RECEPTOR POTENTIAL CHANNEL"/>
    <property type="match status" value="1"/>
</dbReference>
<organism evidence="5 6">
    <name type="scientific">Astrephomene gubernaculifera</name>
    <dbReference type="NCBI Taxonomy" id="47775"/>
    <lineage>
        <taxon>Eukaryota</taxon>
        <taxon>Viridiplantae</taxon>
        <taxon>Chlorophyta</taxon>
        <taxon>core chlorophytes</taxon>
        <taxon>Chlorophyceae</taxon>
        <taxon>CS clade</taxon>
        <taxon>Chlamydomonadales</taxon>
        <taxon>Astrephomenaceae</taxon>
        <taxon>Astrephomene</taxon>
    </lineage>
</organism>
<dbReference type="GO" id="GO:0015279">
    <property type="term" value="F:store-operated calcium channel activity"/>
    <property type="evidence" value="ECO:0007669"/>
    <property type="project" value="TreeGrafter"/>
</dbReference>
<reference evidence="5 6" key="1">
    <citation type="journal article" date="2021" name="Sci. Rep.">
        <title>Genome sequencing of the multicellular alga Astrephomene provides insights into convergent evolution of germ-soma differentiation.</title>
        <authorList>
            <person name="Yamashita S."/>
            <person name="Yamamoto K."/>
            <person name="Matsuzaki R."/>
            <person name="Suzuki S."/>
            <person name="Yamaguchi H."/>
            <person name="Hirooka S."/>
            <person name="Minakuchi Y."/>
            <person name="Miyagishima S."/>
            <person name="Kawachi M."/>
            <person name="Toyoda A."/>
            <person name="Nozaki H."/>
        </authorList>
    </citation>
    <scope>NUCLEOTIDE SEQUENCE [LARGE SCALE GENOMIC DNA]</scope>
    <source>
        <strain evidence="5 6">NIES-4017</strain>
    </source>
</reference>
<keyword evidence="3" id="KW-0407">Ion channel</keyword>
<evidence type="ECO:0000313" key="6">
    <source>
        <dbReference type="Proteomes" id="UP001054857"/>
    </source>
</evidence>
<dbReference type="GO" id="GO:0070679">
    <property type="term" value="F:inositol 1,4,5 trisphosphate binding"/>
    <property type="evidence" value="ECO:0007669"/>
    <property type="project" value="TreeGrafter"/>
</dbReference>
<dbReference type="GO" id="GO:0034703">
    <property type="term" value="C:cation channel complex"/>
    <property type="evidence" value="ECO:0007669"/>
    <property type="project" value="TreeGrafter"/>
</dbReference>
<keyword evidence="2" id="KW-0406">Ion transport</keyword>
<evidence type="ECO:0000256" key="4">
    <source>
        <dbReference type="SAM" id="Phobius"/>
    </source>
</evidence>
<dbReference type="GO" id="GO:0005886">
    <property type="term" value="C:plasma membrane"/>
    <property type="evidence" value="ECO:0007669"/>
    <property type="project" value="TreeGrafter"/>
</dbReference>
<dbReference type="InterPro" id="IPR002153">
    <property type="entry name" value="TRPC_channel"/>
</dbReference>
<comment type="caution">
    <text evidence="5">The sequence shown here is derived from an EMBL/GenBank/DDBJ whole genome shotgun (WGS) entry which is preliminary data.</text>
</comment>
<dbReference type="PANTHER" id="PTHR10117:SF54">
    <property type="entry name" value="TRANSIENT RECEPTOR POTENTIAL-GAMMA PROTEIN"/>
    <property type="match status" value="1"/>
</dbReference>
<evidence type="ECO:0000256" key="2">
    <source>
        <dbReference type="ARBA" id="ARBA00023065"/>
    </source>
</evidence>
<dbReference type="EMBL" id="BMAR01000004">
    <property type="protein sequence ID" value="GFR42843.1"/>
    <property type="molecule type" value="Genomic_DNA"/>
</dbReference>
<feature type="transmembrane region" description="Helical" evidence="4">
    <location>
        <begin position="106"/>
        <end position="125"/>
    </location>
</feature>